<name>A0A851GAP2_9BACT</name>
<reference evidence="6 7" key="1">
    <citation type="submission" date="2020-07" db="EMBL/GenBank/DDBJ databases">
        <title>Roseicoccus Jingziensis gen. nov., sp. nov., isolated from coastal seawater.</title>
        <authorList>
            <person name="Feng X."/>
        </authorList>
    </citation>
    <scope>NUCLEOTIDE SEQUENCE [LARGE SCALE GENOMIC DNA]</scope>
    <source>
        <strain evidence="6 7">N1E253</strain>
    </source>
</reference>
<evidence type="ECO:0000256" key="3">
    <source>
        <dbReference type="ARBA" id="ARBA00023082"/>
    </source>
</evidence>
<dbReference type="InterPro" id="IPR036388">
    <property type="entry name" value="WH-like_DNA-bd_sf"/>
</dbReference>
<dbReference type="InterPro" id="IPR039425">
    <property type="entry name" value="RNA_pol_sigma-70-like"/>
</dbReference>
<comment type="caution">
    <text evidence="6">The sequence shown here is derived from an EMBL/GenBank/DDBJ whole genome shotgun (WGS) entry which is preliminary data.</text>
</comment>
<keyword evidence="4" id="KW-0804">Transcription</keyword>
<dbReference type="SUPFAM" id="SSF88946">
    <property type="entry name" value="Sigma2 domain of RNA polymerase sigma factors"/>
    <property type="match status" value="1"/>
</dbReference>
<evidence type="ECO:0000256" key="4">
    <source>
        <dbReference type="ARBA" id="ARBA00023163"/>
    </source>
</evidence>
<dbReference type="InterPro" id="IPR013325">
    <property type="entry name" value="RNA_pol_sigma_r2"/>
</dbReference>
<proteinExistence type="inferred from homology"/>
<evidence type="ECO:0000256" key="2">
    <source>
        <dbReference type="ARBA" id="ARBA00023015"/>
    </source>
</evidence>
<dbReference type="Proteomes" id="UP000557872">
    <property type="component" value="Unassembled WGS sequence"/>
</dbReference>
<sequence>MYNRSPEEEKAFVDLLVSHQGMISAYIISLLPGASETEDVIQNTNEVLWSKRDTFELGTNFKAWALTTARFQAMSYQSKLRSMKQTPLDDDVMNIVAAALDDMESQSMSDQLSDLNQCIGLLQIKDQELVLHRYWKKSGLADYSKATGRSISSLKSALFRVRTSLRDCMERKEQLREELA</sequence>
<evidence type="ECO:0000313" key="7">
    <source>
        <dbReference type="Proteomes" id="UP000557872"/>
    </source>
</evidence>
<dbReference type="InterPro" id="IPR013324">
    <property type="entry name" value="RNA_pol_sigma_r3/r4-like"/>
</dbReference>
<dbReference type="NCBIfam" id="TIGR02937">
    <property type="entry name" value="sigma70-ECF"/>
    <property type="match status" value="1"/>
</dbReference>
<evidence type="ECO:0000256" key="1">
    <source>
        <dbReference type="ARBA" id="ARBA00010641"/>
    </source>
</evidence>
<gene>
    <name evidence="6" type="ORF">HW115_02560</name>
</gene>
<comment type="similarity">
    <text evidence="1">Belongs to the sigma-70 factor family. ECF subfamily.</text>
</comment>
<dbReference type="InterPro" id="IPR014331">
    <property type="entry name" value="RNA_pol_sigma70_ECF_RHOBA"/>
</dbReference>
<keyword evidence="3" id="KW-0731">Sigma factor</keyword>
<dbReference type="EMBL" id="JACBAZ010000001">
    <property type="protein sequence ID" value="NWK54476.1"/>
    <property type="molecule type" value="Genomic_DNA"/>
</dbReference>
<dbReference type="Gene3D" id="1.10.10.10">
    <property type="entry name" value="Winged helix-like DNA-binding domain superfamily/Winged helix DNA-binding domain"/>
    <property type="match status" value="1"/>
</dbReference>
<keyword evidence="2" id="KW-0805">Transcription regulation</keyword>
<organism evidence="6 7">
    <name type="scientific">Oceaniferula marina</name>
    <dbReference type="NCBI Taxonomy" id="2748318"/>
    <lineage>
        <taxon>Bacteria</taxon>
        <taxon>Pseudomonadati</taxon>
        <taxon>Verrucomicrobiota</taxon>
        <taxon>Verrucomicrobiia</taxon>
        <taxon>Verrucomicrobiales</taxon>
        <taxon>Verrucomicrobiaceae</taxon>
        <taxon>Oceaniferula</taxon>
    </lineage>
</organism>
<dbReference type="GO" id="GO:0006352">
    <property type="term" value="P:DNA-templated transcription initiation"/>
    <property type="evidence" value="ECO:0007669"/>
    <property type="project" value="InterPro"/>
</dbReference>
<accession>A0A851GAP2</accession>
<feature type="domain" description="RNA polymerase sigma-70 region 2" evidence="5">
    <location>
        <begin position="18"/>
        <end position="79"/>
    </location>
</feature>
<protein>
    <submittedName>
        <fullName evidence="6">Sigma-70 family RNA polymerase sigma factor</fullName>
    </submittedName>
</protein>
<evidence type="ECO:0000313" key="6">
    <source>
        <dbReference type="EMBL" id="NWK54476.1"/>
    </source>
</evidence>
<dbReference type="AlphaFoldDB" id="A0A851GAP2"/>
<dbReference type="Pfam" id="PF04542">
    <property type="entry name" value="Sigma70_r2"/>
    <property type="match status" value="1"/>
</dbReference>
<dbReference type="RefSeq" id="WP_178931001.1">
    <property type="nucleotide sequence ID" value="NZ_JACBAZ010000001.1"/>
</dbReference>
<dbReference type="InterPro" id="IPR007627">
    <property type="entry name" value="RNA_pol_sigma70_r2"/>
</dbReference>
<dbReference type="GO" id="GO:0016987">
    <property type="term" value="F:sigma factor activity"/>
    <property type="evidence" value="ECO:0007669"/>
    <property type="project" value="UniProtKB-KW"/>
</dbReference>
<evidence type="ECO:0000259" key="5">
    <source>
        <dbReference type="Pfam" id="PF04542"/>
    </source>
</evidence>
<dbReference type="NCBIfam" id="TIGR02989">
    <property type="entry name" value="Sig-70_gvs1"/>
    <property type="match status" value="1"/>
</dbReference>
<dbReference type="SUPFAM" id="SSF88659">
    <property type="entry name" value="Sigma3 and sigma4 domains of RNA polymerase sigma factors"/>
    <property type="match status" value="1"/>
</dbReference>
<dbReference type="InterPro" id="IPR014284">
    <property type="entry name" value="RNA_pol_sigma-70_dom"/>
</dbReference>
<dbReference type="PANTHER" id="PTHR43133">
    <property type="entry name" value="RNA POLYMERASE ECF-TYPE SIGMA FACTO"/>
    <property type="match status" value="1"/>
</dbReference>
<dbReference type="Gene3D" id="1.10.1740.10">
    <property type="match status" value="1"/>
</dbReference>
<keyword evidence="7" id="KW-1185">Reference proteome</keyword>
<dbReference type="PANTHER" id="PTHR43133:SF51">
    <property type="entry name" value="RNA POLYMERASE SIGMA FACTOR"/>
    <property type="match status" value="1"/>
</dbReference>